<dbReference type="SUPFAM" id="SSF53335">
    <property type="entry name" value="S-adenosyl-L-methionine-dependent methyltransferases"/>
    <property type="match status" value="1"/>
</dbReference>
<sequence>MIIAHLLAGVDPSERHRPNGGAIKMGGAHRHTSTRIDTRRAMPETKPKKRARSRRTALDEAFYAELLHIAGLREAIANGKPVIVRQSQHERLRGSLIENALACMEAHPVEQSAGAAPSNREAQQFGIALRLCIAWICQLVFLKLLEARLLTLHDNDPACAFLRSDRIRSFAELEALRREILGGDDTSTPVRFEPIPRLPSAFVDPRESGTASTTLGALADDPPLPLFARSALTQADGTPRAGALAPVAYLFDFLDAFDFSAKAPRHDTPPKRRIDAATPGLIFEKLNGYRDGAWFTPGPVATLMCRSAIESAALRRFNRIKGWHCETIDQLCESIVDRDEARRIVDSLRVCDPAVGSGHLLVSALNECVALKSRLRLLTGLDGKPLTGYVIEVVADRLIVQRADGEALNTREETQRLDKVLFREKCAIVENGLFGVDINDDAVQMARLRLWAELLEHAGYDEHGCFSRLPDLTANIKCGNATISGFDIDSVLLHAPIEKRQAVACDRQAVSQPQVAYAANRTAHAPDAFIEHLRPRAVETRDHDARILENAFEWRVEFPAMLDDDGTFRGFDAVIANPPYIDSERMVNEGQKDVRAYLAQRWPAAKGNWDLYVVFMELGLSLLTRDGAMACLTPDKWLSKPFGDAFRAIHLGRIEQIVTLGRDVFDEALVDSIVTVYAKSGTETVSTARLDGDTLTPLASVRKASLSAPWRLDALLSPHYAFARRIEASHPRLGSLLACENACATSDAYRLKPLIEEARGRLSPRRHYRVLNTGTLDRFVSRWGVKPMTYLGDRYHEPVVERTRFAAEFTNGYRSKADAKKVIVKGLTRLDATLDLTGDVIPGKTTLILRSDDDDLLKFVAAVLNSPLAAFYVRACYPSSSYNGGIAFTKAMIDSIPVPGSATLRANVVQLVDRLIELSQAERQTDHAAISEALVREIDYELYKAFGLSPEELARIEGSLVTRTVTR</sequence>
<name>A0A3N6N288_9BURK</name>
<dbReference type="Pfam" id="PF07669">
    <property type="entry name" value="Eco57I"/>
    <property type="match status" value="1"/>
</dbReference>
<keyword evidence="4" id="KW-0949">S-adenosyl-L-methionine</keyword>
<dbReference type="OrthoDB" id="9784823at2"/>
<dbReference type="PROSITE" id="PS00092">
    <property type="entry name" value="N6_MTASE"/>
    <property type="match status" value="1"/>
</dbReference>
<dbReference type="InterPro" id="IPR056716">
    <property type="entry name" value="DUF7814"/>
</dbReference>
<comment type="catalytic activity">
    <reaction evidence="5">
        <text>a 2'-deoxyadenosine in DNA + S-adenosyl-L-methionine = an N(6)-methyl-2'-deoxyadenosine in DNA + S-adenosyl-L-homocysteine + H(+)</text>
        <dbReference type="Rhea" id="RHEA:15197"/>
        <dbReference type="Rhea" id="RHEA-COMP:12418"/>
        <dbReference type="Rhea" id="RHEA-COMP:12419"/>
        <dbReference type="ChEBI" id="CHEBI:15378"/>
        <dbReference type="ChEBI" id="CHEBI:57856"/>
        <dbReference type="ChEBI" id="CHEBI:59789"/>
        <dbReference type="ChEBI" id="CHEBI:90615"/>
        <dbReference type="ChEBI" id="CHEBI:90616"/>
        <dbReference type="EC" id="2.1.1.72"/>
    </reaction>
</comment>
<gene>
    <name evidence="9" type="ORF">D1Y85_21345</name>
</gene>
<evidence type="ECO:0000256" key="2">
    <source>
        <dbReference type="ARBA" id="ARBA00022603"/>
    </source>
</evidence>
<keyword evidence="10" id="KW-1185">Reference proteome</keyword>
<evidence type="ECO:0000256" key="1">
    <source>
        <dbReference type="ARBA" id="ARBA00011900"/>
    </source>
</evidence>
<dbReference type="GO" id="GO:0009007">
    <property type="term" value="F:site-specific DNA-methyltransferase (adenine-specific) activity"/>
    <property type="evidence" value="ECO:0007669"/>
    <property type="project" value="UniProtKB-EC"/>
</dbReference>
<dbReference type="RefSeq" id="WP_124153060.1">
    <property type="nucleotide sequence ID" value="NZ_RQIS01000017.1"/>
</dbReference>
<evidence type="ECO:0000256" key="6">
    <source>
        <dbReference type="SAM" id="MobiDB-lite"/>
    </source>
</evidence>
<dbReference type="EMBL" id="RQIS01000017">
    <property type="protein sequence ID" value="RQH02962.1"/>
    <property type="molecule type" value="Genomic_DNA"/>
</dbReference>
<dbReference type="InterPro" id="IPR050953">
    <property type="entry name" value="N4_N6_ade-DNA_methylase"/>
</dbReference>
<dbReference type="InterPro" id="IPR011639">
    <property type="entry name" value="MethylTrfase_TaqI-like_dom"/>
</dbReference>
<proteinExistence type="predicted"/>
<evidence type="ECO:0000256" key="5">
    <source>
        <dbReference type="ARBA" id="ARBA00047942"/>
    </source>
</evidence>
<evidence type="ECO:0000256" key="3">
    <source>
        <dbReference type="ARBA" id="ARBA00022679"/>
    </source>
</evidence>
<evidence type="ECO:0000259" key="7">
    <source>
        <dbReference type="Pfam" id="PF07669"/>
    </source>
</evidence>
<dbReference type="InterPro" id="IPR002052">
    <property type="entry name" value="DNA_methylase_N6_adenine_CS"/>
</dbReference>
<comment type="caution">
    <text evidence="9">The sequence shown here is derived from an EMBL/GenBank/DDBJ whole genome shotgun (WGS) entry which is preliminary data.</text>
</comment>
<dbReference type="GO" id="GO:0006304">
    <property type="term" value="P:DNA modification"/>
    <property type="evidence" value="ECO:0007669"/>
    <property type="project" value="InterPro"/>
</dbReference>
<dbReference type="PANTHER" id="PTHR33841:SF1">
    <property type="entry name" value="DNA METHYLTRANSFERASE A"/>
    <property type="match status" value="1"/>
</dbReference>
<evidence type="ECO:0000259" key="8">
    <source>
        <dbReference type="Pfam" id="PF25120"/>
    </source>
</evidence>
<dbReference type="InterPro" id="IPR029063">
    <property type="entry name" value="SAM-dependent_MTases_sf"/>
</dbReference>
<keyword evidence="2" id="KW-0489">Methyltransferase</keyword>
<dbReference type="Pfam" id="PF25120">
    <property type="entry name" value="DUF7814"/>
    <property type="match status" value="1"/>
</dbReference>
<evidence type="ECO:0000313" key="9">
    <source>
        <dbReference type="EMBL" id="RQH02962.1"/>
    </source>
</evidence>
<dbReference type="GO" id="GO:0003676">
    <property type="term" value="F:nucleic acid binding"/>
    <property type="evidence" value="ECO:0007669"/>
    <property type="project" value="InterPro"/>
</dbReference>
<organism evidence="9 10">
    <name type="scientific">Paraburkholderia dinghuensis</name>
    <dbReference type="NCBI Taxonomy" id="2305225"/>
    <lineage>
        <taxon>Bacteria</taxon>
        <taxon>Pseudomonadati</taxon>
        <taxon>Pseudomonadota</taxon>
        <taxon>Betaproteobacteria</taxon>
        <taxon>Burkholderiales</taxon>
        <taxon>Burkholderiaceae</taxon>
        <taxon>Paraburkholderia</taxon>
    </lineage>
</organism>
<keyword evidence="3" id="KW-0808">Transferase</keyword>
<feature type="region of interest" description="Disordered" evidence="6">
    <location>
        <begin position="13"/>
        <end position="34"/>
    </location>
</feature>
<accession>A0A3N6N288</accession>
<feature type="domain" description="DUF7814" evidence="8">
    <location>
        <begin position="57"/>
        <end position="263"/>
    </location>
</feature>
<evidence type="ECO:0000313" key="10">
    <source>
        <dbReference type="Proteomes" id="UP000272778"/>
    </source>
</evidence>
<dbReference type="GO" id="GO:0032259">
    <property type="term" value="P:methylation"/>
    <property type="evidence" value="ECO:0007669"/>
    <property type="project" value="UniProtKB-KW"/>
</dbReference>
<feature type="domain" description="Type II methyltransferase M.TaqI-like" evidence="7">
    <location>
        <begin position="431"/>
        <end position="665"/>
    </location>
</feature>
<dbReference type="Gene3D" id="3.40.50.150">
    <property type="entry name" value="Vaccinia Virus protein VP39"/>
    <property type="match status" value="1"/>
</dbReference>
<dbReference type="Proteomes" id="UP000272778">
    <property type="component" value="Unassembled WGS sequence"/>
</dbReference>
<reference evidence="9 10" key="1">
    <citation type="submission" date="2018-11" db="EMBL/GenBank/DDBJ databases">
        <title>Paraburkholderia sp. DHOA04, isolated from soil.</title>
        <authorList>
            <person name="Gao Z.-H."/>
            <person name="Qiu L.-H."/>
            <person name="Fu J.-C."/>
        </authorList>
    </citation>
    <scope>NUCLEOTIDE SEQUENCE [LARGE SCALE GENOMIC DNA]</scope>
    <source>
        <strain evidence="9 10">DHOA04</strain>
    </source>
</reference>
<evidence type="ECO:0000256" key="4">
    <source>
        <dbReference type="ARBA" id="ARBA00022691"/>
    </source>
</evidence>
<protein>
    <recommendedName>
        <fullName evidence="1">site-specific DNA-methyltransferase (adenine-specific)</fullName>
        <ecNumber evidence="1">2.1.1.72</ecNumber>
    </recommendedName>
</protein>
<dbReference type="EC" id="2.1.1.72" evidence="1"/>
<dbReference type="PRINTS" id="PR00507">
    <property type="entry name" value="N12N6MTFRASE"/>
</dbReference>
<dbReference type="AlphaFoldDB" id="A0A3N6N288"/>
<dbReference type="PANTHER" id="PTHR33841">
    <property type="entry name" value="DNA METHYLTRANSFERASE YEEA-RELATED"/>
    <property type="match status" value="1"/>
</dbReference>